<evidence type="ECO:0000313" key="6">
    <source>
        <dbReference type="EMBL" id="TNN16847.1"/>
    </source>
</evidence>
<dbReference type="STRING" id="6182.A0A4Z2DKA8"/>
<evidence type="ECO:0000256" key="1">
    <source>
        <dbReference type="ARBA" id="ARBA00005641"/>
    </source>
</evidence>
<proteinExistence type="inferred from homology"/>
<keyword evidence="3" id="KW-0326">Glycosidase</keyword>
<reference evidence="6 7" key="1">
    <citation type="submission" date="2019-03" db="EMBL/GenBank/DDBJ databases">
        <title>An improved genome assembly of the fluke Schistosoma japonicum.</title>
        <authorList>
            <person name="Hu W."/>
            <person name="Luo F."/>
            <person name="Yin M."/>
            <person name="Mo X."/>
            <person name="Sun C."/>
            <person name="Wu Q."/>
            <person name="Zhu B."/>
            <person name="Xiang M."/>
            <person name="Wang J."/>
            <person name="Wang Y."/>
            <person name="Zhang T."/>
            <person name="Xu B."/>
            <person name="Zheng H."/>
            <person name="Feng Z."/>
        </authorList>
    </citation>
    <scope>NUCLEOTIDE SEQUENCE [LARGE SCALE GENOMIC DNA]</scope>
    <source>
        <strain evidence="6">HuSjv2</strain>
        <tissue evidence="6">Worms</tissue>
    </source>
</reference>
<sequence length="772" mass="89932">MWSGVKPTMSMVNTTYLDAIENVIDLYADYGIYVILDMHQDALSSLYGAYDGIPLWLSPDWDMAPYLTYECANGAQQLYNNVSGAWNHWGEFWEIVARRFGGKSNMLGYELINEPPPGNFYTNPLRGLPVLRDWGVNVIRLALSWFELKPLENETNWEYVDVIERIVDNAGLYGIYIILDLHQDGLSRRLGAIDSVPHWFMDKIGRAPHYLQYPWPLTRDPSVNEWFLTYATYESGHVFESIYKNVSGIWRYLGEYWMIMTERFGNKRNLLGYNLLNEPAPGNFYKNPFLLLSLLRDWGVNVIRLALSWFELKPLENETNWEYVDVIERIVDNAGLYGIYIILDLHQDGLSRRLGAIDSVPHWFMDKIGRAPHYLQYPWPLTRDPSVNEWFMTYATYESGHVFESIYKNVSGICRYLGEYWMIMTERFGNKRNLLGYNLLNEPAPGNFYKNPFLLLPHNSGGNLLSFYDYLVNMIRETDKETLIFYESVTYGIYFPFVNGIPGTGIQRVPGLLQDKMARKKSVLSYHHYCWILQSERAEDNIPSWKRYICEKILLNYAFSNVKNIIKSTGGGSFLTEFGLCFPDGNPNSINTVECNSVLNAADRNFESWTFWDQYDLFPYLNMNNNSLKSFSRVYPQSTAGHPVELRFDVDTSEFYYAFIPTQQICTNFHIKSVLVVEIFVPMIIHYPNGIRVHLKPEQLFYEIYENDSNFMFVYAPCTLSENTSIQLVEIVITPNHTNSMSNHANFKTHSKFLSMLFFIMKLLSDLCFRHL</sequence>
<evidence type="ECO:0000259" key="4">
    <source>
        <dbReference type="Pfam" id="PF00150"/>
    </source>
</evidence>
<feature type="domain" description="Glycoside hydrolase family 5" evidence="4">
    <location>
        <begin position="293"/>
        <end position="613"/>
    </location>
</feature>
<dbReference type="OrthoDB" id="1887033at2759"/>
<organism evidence="6 7">
    <name type="scientific">Schistosoma japonicum</name>
    <name type="common">Blood fluke</name>
    <dbReference type="NCBI Taxonomy" id="6182"/>
    <lineage>
        <taxon>Eukaryota</taxon>
        <taxon>Metazoa</taxon>
        <taxon>Spiralia</taxon>
        <taxon>Lophotrochozoa</taxon>
        <taxon>Platyhelminthes</taxon>
        <taxon>Trematoda</taxon>
        <taxon>Digenea</taxon>
        <taxon>Strigeidida</taxon>
        <taxon>Schistosomatoidea</taxon>
        <taxon>Schistosomatidae</taxon>
        <taxon>Schistosoma</taxon>
    </lineage>
</organism>
<dbReference type="InterPro" id="IPR052066">
    <property type="entry name" value="Glycosphingolipid_Hydrolases"/>
</dbReference>
<dbReference type="EMBL" id="SKCS01000103">
    <property type="protein sequence ID" value="TNN16847.1"/>
    <property type="molecule type" value="Genomic_DNA"/>
</dbReference>
<dbReference type="InterPro" id="IPR017853">
    <property type="entry name" value="GH"/>
</dbReference>
<dbReference type="PANTHER" id="PTHR31308:SF3">
    <property type="entry name" value="ENDOGLYCOCERAMIDASE"/>
    <property type="match status" value="1"/>
</dbReference>
<dbReference type="GO" id="GO:0016042">
    <property type="term" value="P:lipid catabolic process"/>
    <property type="evidence" value="ECO:0007669"/>
    <property type="project" value="UniProtKB-ARBA"/>
</dbReference>
<feature type="domain" description="Glycoside hydrolase family 5" evidence="4">
    <location>
        <begin position="131"/>
        <end position="281"/>
    </location>
</feature>
<dbReference type="Pfam" id="PF18564">
    <property type="entry name" value="Glyco_hydro_5_C"/>
    <property type="match status" value="1"/>
</dbReference>
<comment type="similarity">
    <text evidence="1">Belongs to the glycosyl hydrolase 5 (cellulase A) family.</text>
</comment>
<dbReference type="GO" id="GO:1901136">
    <property type="term" value="P:carbohydrate derivative catabolic process"/>
    <property type="evidence" value="ECO:0007669"/>
    <property type="project" value="UniProtKB-ARBA"/>
</dbReference>
<protein>
    <submittedName>
        <fullName evidence="6">Endoglycoceramidase</fullName>
    </submittedName>
</protein>
<evidence type="ECO:0000259" key="5">
    <source>
        <dbReference type="Pfam" id="PF18564"/>
    </source>
</evidence>
<dbReference type="Proteomes" id="UP000311919">
    <property type="component" value="Unassembled WGS sequence"/>
</dbReference>
<dbReference type="Gene3D" id="2.60.40.1180">
    <property type="entry name" value="Golgi alpha-mannosidase II"/>
    <property type="match status" value="1"/>
</dbReference>
<feature type="domain" description="Glycoside hydrolase family 5 C-terminal" evidence="5">
    <location>
        <begin position="633"/>
        <end position="715"/>
    </location>
</feature>
<evidence type="ECO:0000256" key="2">
    <source>
        <dbReference type="ARBA" id="ARBA00022801"/>
    </source>
</evidence>
<evidence type="ECO:0000256" key="3">
    <source>
        <dbReference type="ARBA" id="ARBA00023295"/>
    </source>
</evidence>
<dbReference type="GO" id="GO:0004553">
    <property type="term" value="F:hydrolase activity, hydrolyzing O-glycosyl compounds"/>
    <property type="evidence" value="ECO:0007669"/>
    <property type="project" value="InterPro"/>
</dbReference>
<dbReference type="Pfam" id="PF00150">
    <property type="entry name" value="Cellulase"/>
    <property type="match status" value="3"/>
</dbReference>
<dbReference type="PANTHER" id="PTHR31308">
    <property type="match status" value="1"/>
</dbReference>
<dbReference type="SUPFAM" id="SSF51445">
    <property type="entry name" value="(Trans)glycosidases"/>
    <property type="match status" value="3"/>
</dbReference>
<keyword evidence="2" id="KW-0378">Hydrolase</keyword>
<dbReference type="InterPro" id="IPR001547">
    <property type="entry name" value="Glyco_hydro_5"/>
</dbReference>
<gene>
    <name evidence="6" type="ORF">EWB00_000099</name>
</gene>
<accession>A0A4Z2DKA8</accession>
<dbReference type="AlphaFoldDB" id="A0A4Z2DKA8"/>
<dbReference type="InterPro" id="IPR041036">
    <property type="entry name" value="GH5_C"/>
</dbReference>
<evidence type="ECO:0000313" key="7">
    <source>
        <dbReference type="Proteomes" id="UP000311919"/>
    </source>
</evidence>
<dbReference type="GO" id="GO:0000272">
    <property type="term" value="P:polysaccharide catabolic process"/>
    <property type="evidence" value="ECO:0007669"/>
    <property type="project" value="InterPro"/>
</dbReference>
<keyword evidence="7" id="KW-1185">Reference proteome</keyword>
<dbReference type="Gene3D" id="3.20.20.80">
    <property type="entry name" value="Glycosidases"/>
    <property type="match status" value="3"/>
</dbReference>
<comment type="caution">
    <text evidence="6">The sequence shown here is derived from an EMBL/GenBank/DDBJ whole genome shotgun (WGS) entry which is preliminary data.</text>
</comment>
<feature type="domain" description="Glycoside hydrolase family 5" evidence="4">
    <location>
        <begin position="9"/>
        <end position="117"/>
    </location>
</feature>
<name>A0A4Z2DKA8_SCHJA</name>
<dbReference type="InterPro" id="IPR013780">
    <property type="entry name" value="Glyco_hydro_b"/>
</dbReference>